<comment type="caution">
    <text evidence="2">The sequence shown here is derived from an EMBL/GenBank/DDBJ whole genome shotgun (WGS) entry which is preliminary data.</text>
</comment>
<dbReference type="InterPro" id="IPR054189">
    <property type="entry name" value="DUF6894"/>
</dbReference>
<evidence type="ECO:0000313" key="3">
    <source>
        <dbReference type="Proteomes" id="UP000298213"/>
    </source>
</evidence>
<dbReference type="Pfam" id="PF21834">
    <property type="entry name" value="DUF6894"/>
    <property type="match status" value="1"/>
</dbReference>
<sequence>MPRYFFHLYNAIGITRDEEGQELPSVEAARASAVKVIRDILRDEIGSGALGIGGRVVIADEASAIVGTVPFGEAVRIDSTPH</sequence>
<keyword evidence="3" id="KW-1185">Reference proteome</keyword>
<feature type="domain" description="DUF6894" evidence="1">
    <location>
        <begin position="3"/>
        <end position="71"/>
    </location>
</feature>
<protein>
    <recommendedName>
        <fullName evidence="1">DUF6894 domain-containing protein</fullName>
    </recommendedName>
</protein>
<evidence type="ECO:0000313" key="2">
    <source>
        <dbReference type="EMBL" id="TFI60118.1"/>
    </source>
</evidence>
<dbReference type="Proteomes" id="UP000298213">
    <property type="component" value="Unassembled WGS sequence"/>
</dbReference>
<reference evidence="2 3" key="1">
    <citation type="submission" date="2019-03" db="EMBL/GenBank/DDBJ databases">
        <title>Genome sequence of Sphingomonas sp. 17J27-24.</title>
        <authorList>
            <person name="Kim M."/>
            <person name="Maeng S."/>
            <person name="Sathiyaraj S."/>
        </authorList>
    </citation>
    <scope>NUCLEOTIDE SEQUENCE [LARGE SCALE GENOMIC DNA]</scope>
    <source>
        <strain evidence="2 3">17J27-24</strain>
    </source>
</reference>
<proteinExistence type="predicted"/>
<organism evidence="2 3">
    <name type="scientific">Sphingomonas parva</name>
    <dbReference type="NCBI Taxonomy" id="2555898"/>
    <lineage>
        <taxon>Bacteria</taxon>
        <taxon>Pseudomonadati</taxon>
        <taxon>Pseudomonadota</taxon>
        <taxon>Alphaproteobacteria</taxon>
        <taxon>Sphingomonadales</taxon>
        <taxon>Sphingomonadaceae</taxon>
        <taxon>Sphingomonas</taxon>
    </lineage>
</organism>
<name>A0A4Y8ZVR5_9SPHN</name>
<accession>A0A4Y8ZVR5</accession>
<evidence type="ECO:0000259" key="1">
    <source>
        <dbReference type="Pfam" id="PF21834"/>
    </source>
</evidence>
<gene>
    <name evidence="2" type="ORF">E2493_02410</name>
</gene>
<dbReference type="AlphaFoldDB" id="A0A4Y8ZVR5"/>
<dbReference type="EMBL" id="SPDV01000002">
    <property type="protein sequence ID" value="TFI60118.1"/>
    <property type="molecule type" value="Genomic_DNA"/>
</dbReference>
<dbReference type="RefSeq" id="WP_135083338.1">
    <property type="nucleotide sequence ID" value="NZ_SPDV01000002.1"/>
</dbReference>
<dbReference type="OrthoDB" id="7476020at2"/>